<sequence length="143" mass="16297">MFLFKIAKVVFLTAFITSVSVSANARNNGAKSFNWGPLMDAITQVESEGDSRAVSGQSCGAMQITPILVKDCNAILKKRGEKKRYTLNDRFNVKKSREMFVLIMSHYNPTNNIERAIRLWNGGVKYTRKGTQNYYKKVMKLYK</sequence>
<dbReference type="AlphaFoldDB" id="A0A6G8F1W1"/>
<protein>
    <recommendedName>
        <fullName evidence="2">Transglycosylase SLT domain-containing protein</fullName>
    </recommendedName>
</protein>
<evidence type="ECO:0000313" key="3">
    <source>
        <dbReference type="EMBL" id="QIM10216.1"/>
    </source>
</evidence>
<name>A0A6G8F1W1_9BACT</name>
<dbReference type="Pfam" id="PF01464">
    <property type="entry name" value="SLT"/>
    <property type="match status" value="1"/>
</dbReference>
<accession>A0A6G8F1W1</accession>
<feature type="domain" description="Transglycosylase SLT" evidence="2">
    <location>
        <begin position="31"/>
        <end position="137"/>
    </location>
</feature>
<dbReference type="EMBL" id="MN990733">
    <property type="protein sequence ID" value="QIM10216.1"/>
    <property type="molecule type" value="Genomic_DNA"/>
</dbReference>
<dbReference type="Gene3D" id="1.10.530.10">
    <property type="match status" value="1"/>
</dbReference>
<dbReference type="InterPro" id="IPR023346">
    <property type="entry name" value="Lysozyme-like_dom_sf"/>
</dbReference>
<keyword evidence="1" id="KW-0732">Signal</keyword>
<proteinExistence type="predicted"/>
<reference evidence="3" key="1">
    <citation type="journal article" date="2020" name="J. ISSAAS">
        <title>Lactobacilli and other gastrointestinal microbiota of Peromyscus leucopus, reservoir host for agents of Lyme disease and other zoonoses in North America.</title>
        <authorList>
            <person name="Milovic A."/>
            <person name="Bassam K."/>
            <person name="Shao H."/>
            <person name="Chatzistamou I."/>
            <person name="Tufts D.M."/>
            <person name="Diuk-Wasser M."/>
            <person name="Barbour A.G."/>
        </authorList>
    </citation>
    <scope>NUCLEOTIDE SEQUENCE</scope>
    <source>
        <strain evidence="3">LL70</strain>
    </source>
</reference>
<evidence type="ECO:0000259" key="2">
    <source>
        <dbReference type="Pfam" id="PF01464"/>
    </source>
</evidence>
<gene>
    <name evidence="3" type="ORF">Prevot485_3150</name>
</gene>
<dbReference type="SUPFAM" id="SSF53955">
    <property type="entry name" value="Lysozyme-like"/>
    <property type="match status" value="1"/>
</dbReference>
<evidence type="ECO:0000256" key="1">
    <source>
        <dbReference type="SAM" id="SignalP"/>
    </source>
</evidence>
<feature type="chain" id="PRO_5026095984" description="Transglycosylase SLT domain-containing protein" evidence="1">
    <location>
        <begin position="26"/>
        <end position="143"/>
    </location>
</feature>
<feature type="signal peptide" evidence="1">
    <location>
        <begin position="1"/>
        <end position="25"/>
    </location>
</feature>
<dbReference type="InterPro" id="IPR008258">
    <property type="entry name" value="Transglycosylase_SLT_dom_1"/>
</dbReference>
<organism evidence="3">
    <name type="scientific">uncultured Prevotella sp</name>
    <dbReference type="NCBI Taxonomy" id="159272"/>
    <lineage>
        <taxon>Bacteria</taxon>
        <taxon>Pseudomonadati</taxon>
        <taxon>Bacteroidota</taxon>
        <taxon>Bacteroidia</taxon>
        <taxon>Bacteroidales</taxon>
        <taxon>Prevotellaceae</taxon>
        <taxon>Prevotella</taxon>
        <taxon>environmental samples</taxon>
    </lineage>
</organism>